<dbReference type="GO" id="GO:0043571">
    <property type="term" value="P:maintenance of CRISPR repeat elements"/>
    <property type="evidence" value="ECO:0007669"/>
    <property type="project" value="InterPro"/>
</dbReference>
<protein>
    <submittedName>
        <fullName evidence="2">CRISPR-associated protein Cas5</fullName>
    </submittedName>
</protein>
<proteinExistence type="predicted"/>
<gene>
    <name evidence="2" type="ORF">AEL95_05195</name>
</gene>
<dbReference type="Pfam" id="PF09704">
    <property type="entry name" value="Cas_Cas5d"/>
    <property type="match status" value="1"/>
</dbReference>
<dbReference type="Proteomes" id="UP000067598">
    <property type="component" value="Unassembled WGS sequence"/>
</dbReference>
<dbReference type="NCBIfam" id="TIGR02593">
    <property type="entry name" value="CRISPR_cas5"/>
    <property type="match status" value="1"/>
</dbReference>
<evidence type="ECO:0000313" key="3">
    <source>
        <dbReference type="Proteomes" id="UP000067598"/>
    </source>
</evidence>
<name>A0A120DIE0_9LACO</name>
<dbReference type="GO" id="GO:0051607">
    <property type="term" value="P:defense response to virus"/>
    <property type="evidence" value="ECO:0007669"/>
    <property type="project" value="UniProtKB-KW"/>
</dbReference>
<accession>A0A120DIE0</accession>
<reference evidence="2 3" key="1">
    <citation type="journal article" date="2016" name="Microbiology (Mosc.)">
        <title>Comparison of Lactobacillus crispatus isolates from Lactobacillus-dominated vaginal microbiomes with isolates from microbiomes containing bacterial vaginosis-associated bacteria.</title>
        <authorList>
            <person name="Abdelmaksoud A.A."/>
            <person name="Koparde V.N."/>
            <person name="Sheth N.U."/>
            <person name="Serrano M.G."/>
            <person name="Glascock A.L."/>
            <person name="Fettweis J.M."/>
            <person name="Strauss Iii J.F."/>
            <person name="Buck G.A."/>
            <person name="Jefferson K.K."/>
        </authorList>
    </citation>
    <scope>NUCLEOTIDE SEQUENCE [LARGE SCALE GENOMIC DNA]</scope>
    <source>
        <strain evidence="2 3">VMC3</strain>
    </source>
</reference>
<organism evidence="2 3">
    <name type="scientific">Lactobacillus crispatus</name>
    <dbReference type="NCBI Taxonomy" id="47770"/>
    <lineage>
        <taxon>Bacteria</taxon>
        <taxon>Bacillati</taxon>
        <taxon>Bacillota</taxon>
        <taxon>Bacilli</taxon>
        <taxon>Lactobacillales</taxon>
        <taxon>Lactobacillaceae</taxon>
        <taxon>Lactobacillus</taxon>
    </lineage>
</organism>
<evidence type="ECO:0000313" key="2">
    <source>
        <dbReference type="EMBL" id="KWU03844.1"/>
    </source>
</evidence>
<dbReference type="InterPro" id="IPR021124">
    <property type="entry name" value="CRISPR-assoc_prot_Cas5"/>
</dbReference>
<dbReference type="InterPro" id="IPR013422">
    <property type="entry name" value="CRISPR-assoc_prot_Cas5_N"/>
</dbReference>
<evidence type="ECO:0000256" key="1">
    <source>
        <dbReference type="ARBA" id="ARBA00023118"/>
    </source>
</evidence>
<dbReference type="RefSeq" id="WP_060462041.1">
    <property type="nucleotide sequence ID" value="NZ_LJGP01000017.1"/>
</dbReference>
<keyword evidence="1" id="KW-0051">Antiviral defense</keyword>
<comment type="caution">
    <text evidence="2">The sequence shown here is derived from an EMBL/GenBank/DDBJ whole genome shotgun (WGS) entry which is preliminary data.</text>
</comment>
<dbReference type="InterPro" id="IPR013337">
    <property type="entry name" value="CRISPR-assoc_prot_Cas5_Tneap"/>
</dbReference>
<dbReference type="NCBIfam" id="TIGR01895">
    <property type="entry name" value="cas_Cas5t"/>
    <property type="match status" value="1"/>
</dbReference>
<dbReference type="PATRIC" id="fig|47770.28.peg.431"/>
<dbReference type="EMBL" id="LJGP01000017">
    <property type="protein sequence ID" value="KWU03844.1"/>
    <property type="molecule type" value="Genomic_DNA"/>
</dbReference>
<sequence length="249" mass="29530">MKSKAIRLKIHQETANYRIPVSHQFRESYPLPPYSTVIGMIHYLCDFHEYHPMKLSIQGNYASTTSDFYTRYEFKNGMKYDDHRHNLNAEGMGISRGIGNIQLLVDVNLIVHIIPDNLDELETIYRALKYPREFPNLGRREDIANIHVDLVDIEKRELEKDVPVKNSFYIPREQINDDFNFLVKKDGGRRGTYYEINKNYSLVSTRRNQTERRWNRIQVLYASNFTLLEEGEFVFDEDNNPIFWPELSN</sequence>
<dbReference type="AlphaFoldDB" id="A0A120DIE0"/>